<accession>A0A380N1Y8</accession>
<dbReference type="RefSeq" id="WP_147284963.1">
    <property type="nucleotide sequence ID" value="NZ_UHIA01000004.1"/>
</dbReference>
<sequence length="106" mass="12856">MVTMNDNKILVKIAVDYGAEEYIWISNFNTIDDLLDWYKSIEYIDYCGENILNEIKKELISINNNEELQDFYYENNHYPTIMLENNYSSFLLYLNHKYFHKGYRQA</sequence>
<dbReference type="AlphaFoldDB" id="A0A380N1Y8"/>
<protein>
    <submittedName>
        <fullName evidence="1">Uncharacterized protein</fullName>
    </submittedName>
</protein>
<evidence type="ECO:0000313" key="1">
    <source>
        <dbReference type="EMBL" id="SUO98538.1"/>
    </source>
</evidence>
<dbReference type="OrthoDB" id="6706302at2"/>
<proteinExistence type="predicted"/>
<evidence type="ECO:0000313" key="2">
    <source>
        <dbReference type="Proteomes" id="UP000254575"/>
    </source>
</evidence>
<organism evidence="1 2">
    <name type="scientific">Suttonella indologenes</name>
    <dbReference type="NCBI Taxonomy" id="13276"/>
    <lineage>
        <taxon>Bacteria</taxon>
        <taxon>Pseudomonadati</taxon>
        <taxon>Pseudomonadota</taxon>
        <taxon>Gammaproteobacteria</taxon>
        <taxon>Cardiobacteriales</taxon>
        <taxon>Cardiobacteriaceae</taxon>
        <taxon>Suttonella</taxon>
    </lineage>
</organism>
<dbReference type="EMBL" id="UHIA01000004">
    <property type="protein sequence ID" value="SUO98538.1"/>
    <property type="molecule type" value="Genomic_DNA"/>
</dbReference>
<gene>
    <name evidence="1" type="ORF">NCTC10717_02293</name>
</gene>
<reference evidence="1 2" key="1">
    <citation type="submission" date="2018-06" db="EMBL/GenBank/DDBJ databases">
        <authorList>
            <consortium name="Pathogen Informatics"/>
            <person name="Doyle S."/>
        </authorList>
    </citation>
    <scope>NUCLEOTIDE SEQUENCE [LARGE SCALE GENOMIC DNA]</scope>
    <source>
        <strain evidence="1 2">NCTC10717</strain>
    </source>
</reference>
<name>A0A380N1Y8_9GAMM</name>
<keyword evidence="2" id="KW-1185">Reference proteome</keyword>
<dbReference type="Proteomes" id="UP000254575">
    <property type="component" value="Unassembled WGS sequence"/>
</dbReference>